<dbReference type="SUPFAM" id="SSF51735">
    <property type="entry name" value="NAD(P)-binding Rossmann-fold domains"/>
    <property type="match status" value="1"/>
</dbReference>
<dbReference type="PROSITE" id="PS00061">
    <property type="entry name" value="ADH_SHORT"/>
    <property type="match status" value="1"/>
</dbReference>
<evidence type="ECO:0000313" key="3">
    <source>
        <dbReference type="EMBL" id="NML73404.1"/>
    </source>
</evidence>
<dbReference type="PANTHER" id="PTHR42760:SF115">
    <property type="entry name" value="3-OXOACYL-[ACYL-CARRIER-PROTEIN] REDUCTASE FABG"/>
    <property type="match status" value="1"/>
</dbReference>
<dbReference type="EMBL" id="JABBGK010000001">
    <property type="protein sequence ID" value="NML73404.1"/>
    <property type="molecule type" value="Genomic_DNA"/>
</dbReference>
<dbReference type="GO" id="GO:0016616">
    <property type="term" value="F:oxidoreductase activity, acting on the CH-OH group of donors, NAD or NADP as acceptor"/>
    <property type="evidence" value="ECO:0007669"/>
    <property type="project" value="TreeGrafter"/>
</dbReference>
<comment type="caution">
    <text evidence="3">The sequence shown here is derived from an EMBL/GenBank/DDBJ whole genome shotgun (WGS) entry which is preliminary data.</text>
</comment>
<name>A0A7Y0ATY0_9HYPH</name>
<dbReference type="InterPro" id="IPR020904">
    <property type="entry name" value="Sc_DH/Rdtase_CS"/>
</dbReference>
<evidence type="ECO:0000256" key="2">
    <source>
        <dbReference type="ARBA" id="ARBA00023002"/>
    </source>
</evidence>
<dbReference type="Proteomes" id="UP000541470">
    <property type="component" value="Unassembled WGS sequence"/>
</dbReference>
<organism evidence="3 4">
    <name type="scientific">Rhizobium terricola</name>
    <dbReference type="NCBI Taxonomy" id="2728849"/>
    <lineage>
        <taxon>Bacteria</taxon>
        <taxon>Pseudomonadati</taxon>
        <taxon>Pseudomonadota</taxon>
        <taxon>Alphaproteobacteria</taxon>
        <taxon>Hyphomicrobiales</taxon>
        <taxon>Rhizobiaceae</taxon>
        <taxon>Rhizobium/Agrobacterium group</taxon>
        <taxon>Rhizobium</taxon>
    </lineage>
</organism>
<accession>A0A7Y0ATY0</accession>
<evidence type="ECO:0000256" key="1">
    <source>
        <dbReference type="ARBA" id="ARBA00006484"/>
    </source>
</evidence>
<dbReference type="FunFam" id="3.40.50.720:FF:000084">
    <property type="entry name" value="Short-chain dehydrogenase reductase"/>
    <property type="match status" value="1"/>
</dbReference>
<dbReference type="PANTHER" id="PTHR42760">
    <property type="entry name" value="SHORT-CHAIN DEHYDROGENASES/REDUCTASES FAMILY MEMBER"/>
    <property type="match status" value="1"/>
</dbReference>
<dbReference type="Pfam" id="PF13561">
    <property type="entry name" value="adh_short_C2"/>
    <property type="match status" value="1"/>
</dbReference>
<gene>
    <name evidence="3" type="ORF">HHL25_04605</name>
</gene>
<keyword evidence="4" id="KW-1185">Reference proteome</keyword>
<dbReference type="InterPro" id="IPR002347">
    <property type="entry name" value="SDR_fam"/>
</dbReference>
<keyword evidence="2" id="KW-0560">Oxidoreductase</keyword>
<sequence>MGRHAIITGGSSGIGRHLVTAFVAAGYDVAFTHFREEAGAAETIAEAAAAGGRARAFDSDVGEEAAVARLMDEAAEWFGDAPDVLVNNAGIQTWSPLLELTQARWDAVLRTNLTGCFLNTREAAKRMVSAGKRGAIVNIGSGCNKLAFPGLVDYTASKGGVEQFTKVAAVELGPHGIRVNCVAPGAIETERTKAEAPDYAETWGRVTPLRRVGTPADIAGPVLFLAGANAGFVTGQTIWVDGGVFTQAFWPYQS</sequence>
<evidence type="ECO:0000313" key="4">
    <source>
        <dbReference type="Proteomes" id="UP000541470"/>
    </source>
</evidence>
<dbReference type="PRINTS" id="PR00080">
    <property type="entry name" value="SDRFAMILY"/>
</dbReference>
<protein>
    <submittedName>
        <fullName evidence="3">SDR family oxidoreductase</fullName>
    </submittedName>
</protein>
<dbReference type="PRINTS" id="PR00081">
    <property type="entry name" value="GDHRDH"/>
</dbReference>
<dbReference type="RefSeq" id="WP_169587712.1">
    <property type="nucleotide sequence ID" value="NZ_JABBGK010000001.1"/>
</dbReference>
<dbReference type="AlphaFoldDB" id="A0A7Y0ATY0"/>
<reference evidence="3 4" key="1">
    <citation type="submission" date="2020-04" db="EMBL/GenBank/DDBJ databases">
        <title>Rhizobium sp. S-51 isolated from soil.</title>
        <authorList>
            <person name="Dahal R.H."/>
        </authorList>
    </citation>
    <scope>NUCLEOTIDE SEQUENCE [LARGE SCALE GENOMIC DNA]</scope>
    <source>
        <strain evidence="3 4">S-51</strain>
    </source>
</reference>
<proteinExistence type="inferred from homology"/>
<comment type="similarity">
    <text evidence="1">Belongs to the short-chain dehydrogenases/reductases (SDR) family.</text>
</comment>
<dbReference type="Gene3D" id="3.40.50.720">
    <property type="entry name" value="NAD(P)-binding Rossmann-like Domain"/>
    <property type="match status" value="1"/>
</dbReference>
<dbReference type="InterPro" id="IPR036291">
    <property type="entry name" value="NAD(P)-bd_dom_sf"/>
</dbReference>